<sequence length="36" mass="3848">PPPVLFDLRVAVFANSAHFVWELITGVVCPAIAEAP</sequence>
<protein>
    <submittedName>
        <fullName evidence="1">Uncharacterized protein</fullName>
    </submittedName>
</protein>
<organism evidence="1 2">
    <name type="scientific">Scyliorhinus torazame</name>
    <name type="common">Cloudy catshark</name>
    <name type="synonym">Catulus torazame</name>
    <dbReference type="NCBI Taxonomy" id="75743"/>
    <lineage>
        <taxon>Eukaryota</taxon>
        <taxon>Metazoa</taxon>
        <taxon>Chordata</taxon>
        <taxon>Craniata</taxon>
        <taxon>Vertebrata</taxon>
        <taxon>Chondrichthyes</taxon>
        <taxon>Elasmobranchii</taxon>
        <taxon>Galeomorphii</taxon>
        <taxon>Galeoidea</taxon>
        <taxon>Carcharhiniformes</taxon>
        <taxon>Scyliorhinidae</taxon>
        <taxon>Scyliorhinus</taxon>
    </lineage>
</organism>
<name>A0A401Q7B2_SCYTO</name>
<proteinExistence type="predicted"/>
<dbReference type="Proteomes" id="UP000288216">
    <property type="component" value="Unassembled WGS sequence"/>
</dbReference>
<evidence type="ECO:0000313" key="2">
    <source>
        <dbReference type="Proteomes" id="UP000288216"/>
    </source>
</evidence>
<reference evidence="1 2" key="1">
    <citation type="journal article" date="2018" name="Nat. Ecol. Evol.">
        <title>Shark genomes provide insights into elasmobranch evolution and the origin of vertebrates.</title>
        <authorList>
            <person name="Hara Y"/>
            <person name="Yamaguchi K"/>
            <person name="Onimaru K"/>
            <person name="Kadota M"/>
            <person name="Koyanagi M"/>
            <person name="Keeley SD"/>
            <person name="Tatsumi K"/>
            <person name="Tanaka K"/>
            <person name="Motone F"/>
            <person name="Kageyama Y"/>
            <person name="Nozu R"/>
            <person name="Adachi N"/>
            <person name="Nishimura O"/>
            <person name="Nakagawa R"/>
            <person name="Tanegashima C"/>
            <person name="Kiyatake I"/>
            <person name="Matsumoto R"/>
            <person name="Murakumo K"/>
            <person name="Nishida K"/>
            <person name="Terakita A"/>
            <person name="Kuratani S"/>
            <person name="Sato K"/>
            <person name="Hyodo S Kuraku.S."/>
        </authorList>
    </citation>
    <scope>NUCLEOTIDE SEQUENCE [LARGE SCALE GENOMIC DNA]</scope>
</reference>
<gene>
    <name evidence="1" type="ORF">scyTo_0022148</name>
</gene>
<dbReference type="EMBL" id="BFAA01021397">
    <property type="protein sequence ID" value="GCB81262.1"/>
    <property type="molecule type" value="Genomic_DNA"/>
</dbReference>
<dbReference type="AlphaFoldDB" id="A0A401Q7B2"/>
<accession>A0A401Q7B2</accession>
<feature type="non-terminal residue" evidence="1">
    <location>
        <position position="1"/>
    </location>
</feature>
<keyword evidence="2" id="KW-1185">Reference proteome</keyword>
<comment type="caution">
    <text evidence="1">The sequence shown here is derived from an EMBL/GenBank/DDBJ whole genome shotgun (WGS) entry which is preliminary data.</text>
</comment>
<evidence type="ECO:0000313" key="1">
    <source>
        <dbReference type="EMBL" id="GCB81262.1"/>
    </source>
</evidence>